<dbReference type="Proteomes" id="UP000663866">
    <property type="component" value="Unassembled WGS sequence"/>
</dbReference>
<evidence type="ECO:0000313" key="1">
    <source>
        <dbReference type="EMBL" id="CAF2152546.1"/>
    </source>
</evidence>
<accession>A0A816XY70</accession>
<dbReference type="EMBL" id="CAJNRF010013877">
    <property type="protein sequence ID" value="CAF2152546.1"/>
    <property type="molecule type" value="Genomic_DNA"/>
</dbReference>
<dbReference type="Proteomes" id="UP000663856">
    <property type="component" value="Unassembled WGS sequence"/>
</dbReference>
<reference evidence="1" key="1">
    <citation type="submission" date="2021-02" db="EMBL/GenBank/DDBJ databases">
        <authorList>
            <person name="Nowell W R."/>
        </authorList>
    </citation>
    <scope>NUCLEOTIDE SEQUENCE</scope>
</reference>
<keyword evidence="4" id="KW-1185">Reference proteome</keyword>
<dbReference type="SUPFAM" id="SSF63829">
    <property type="entry name" value="Calcium-dependent phosphotriesterase"/>
    <property type="match status" value="1"/>
</dbReference>
<evidence type="ECO:0000313" key="3">
    <source>
        <dbReference type="Proteomes" id="UP000663856"/>
    </source>
</evidence>
<organism evidence="1 3">
    <name type="scientific">Rotaria magnacalcarata</name>
    <dbReference type="NCBI Taxonomy" id="392030"/>
    <lineage>
        <taxon>Eukaryota</taxon>
        <taxon>Metazoa</taxon>
        <taxon>Spiralia</taxon>
        <taxon>Gnathifera</taxon>
        <taxon>Rotifera</taxon>
        <taxon>Eurotatoria</taxon>
        <taxon>Bdelloidea</taxon>
        <taxon>Philodinida</taxon>
        <taxon>Philodinidae</taxon>
        <taxon>Rotaria</taxon>
    </lineage>
</organism>
<dbReference type="InterPro" id="IPR011042">
    <property type="entry name" value="6-blade_b-propeller_TolB-like"/>
</dbReference>
<sequence>MKWLKDTKKGIIVAGSRGEEDDHTKLSHPNGFFMDTLGTVYVADAGNQRVIRWLKRTIFETMIISENGAGRQVNQLNWPISILFDLYNHLYAAKFSNNRVQGFSIDASSLLMNIEIAVI</sequence>
<evidence type="ECO:0000313" key="2">
    <source>
        <dbReference type="EMBL" id="CAF3934605.1"/>
    </source>
</evidence>
<dbReference type="EMBL" id="CAJOBG010001499">
    <property type="protein sequence ID" value="CAF3934605.1"/>
    <property type="molecule type" value="Genomic_DNA"/>
</dbReference>
<dbReference type="Gene3D" id="2.120.10.30">
    <property type="entry name" value="TolB, C-terminal domain"/>
    <property type="match status" value="1"/>
</dbReference>
<name>A0A816XY70_9BILA</name>
<comment type="caution">
    <text evidence="1">The sequence shown here is derived from an EMBL/GenBank/DDBJ whole genome shotgun (WGS) entry which is preliminary data.</text>
</comment>
<protein>
    <submittedName>
        <fullName evidence="1">Uncharacterized protein</fullName>
    </submittedName>
</protein>
<dbReference type="AlphaFoldDB" id="A0A816XY70"/>
<evidence type="ECO:0000313" key="4">
    <source>
        <dbReference type="Proteomes" id="UP000663866"/>
    </source>
</evidence>
<proteinExistence type="predicted"/>
<gene>
    <name evidence="2" type="ORF">OVN521_LOCUS11330</name>
    <name evidence="1" type="ORF">WKI299_LOCUS30590</name>
</gene>